<proteinExistence type="predicted"/>
<dbReference type="EMBL" id="NMUH01000667">
    <property type="protein sequence ID" value="MQL83004.1"/>
    <property type="molecule type" value="Genomic_DNA"/>
</dbReference>
<evidence type="ECO:0000256" key="5">
    <source>
        <dbReference type="ARBA" id="ARBA00023242"/>
    </source>
</evidence>
<evidence type="ECO:0000313" key="10">
    <source>
        <dbReference type="Proteomes" id="UP000652761"/>
    </source>
</evidence>
<evidence type="ECO:0000313" key="9">
    <source>
        <dbReference type="EMBL" id="MQL83004.1"/>
    </source>
</evidence>
<dbReference type="GO" id="GO:0045892">
    <property type="term" value="P:negative regulation of DNA-templated transcription"/>
    <property type="evidence" value="ECO:0007669"/>
    <property type="project" value="UniProtKB-UniRule"/>
</dbReference>
<protein>
    <recommendedName>
        <fullName evidence="6">Transcription repressor</fullName>
    </recommendedName>
    <alternativeName>
        <fullName evidence="6">Ovate family protein</fullName>
    </alternativeName>
</protein>
<keyword evidence="2 6" id="KW-0678">Repressor</keyword>
<dbReference type="PANTHER" id="PTHR33057:SF224">
    <property type="entry name" value="TRANSCRIPTION REPRESSOR"/>
    <property type="match status" value="1"/>
</dbReference>
<accession>A0A843UMB5</accession>
<dbReference type="InterPro" id="IPR038933">
    <property type="entry name" value="Ovate"/>
</dbReference>
<feature type="compositionally biased region" description="Basic residues" evidence="7">
    <location>
        <begin position="125"/>
        <end position="148"/>
    </location>
</feature>
<evidence type="ECO:0000256" key="4">
    <source>
        <dbReference type="ARBA" id="ARBA00023163"/>
    </source>
</evidence>
<dbReference type="OrthoDB" id="1928390at2759"/>
<keyword evidence="3 6" id="KW-0805">Transcription regulation</keyword>
<dbReference type="NCBIfam" id="TIGR01568">
    <property type="entry name" value="A_thal_3678"/>
    <property type="match status" value="1"/>
</dbReference>
<sequence length="365" mass="40594">MAERLRLRISRVIPSFRSCRCKDDAAASAADSPVFRASLPNPVASTHMEAAPCPGELRRRHVPVVPTPAGCSCDSEDLAEDPPQAYLWRKEEKWHVVARVGPSSPRRKIDSDGAGARELFPPLPVRRRPRRTRAAGKKKGAKTTRSKPRVSTSSADSHWFSSEDEEEYMEDYDYGDETEVLMSSSRSFSTYYSSSPEQNPRLKAIRESPTDHHKVAPPLRAAARRGLSRTKCPSPEELSSPVAARRSSSSVSSVLRKLMMTPLCGAALEGKVKESFAVVKRSEDPYNDFRRSMVEMVVENQMSEEGDLEQLLHCFLLLNSHHHHPAIVLAFSDVWATLFPFSHSCTSDVGSLLPQQSSPEVNPRA</sequence>
<feature type="domain" description="OVATE" evidence="8">
    <location>
        <begin position="278"/>
        <end position="337"/>
    </location>
</feature>
<keyword evidence="4 6" id="KW-0804">Transcription</keyword>
<feature type="region of interest" description="Disordered" evidence="7">
    <location>
        <begin position="103"/>
        <end position="164"/>
    </location>
</feature>
<reference evidence="9" key="1">
    <citation type="submission" date="2017-07" db="EMBL/GenBank/DDBJ databases">
        <title>Taro Niue Genome Assembly and Annotation.</title>
        <authorList>
            <person name="Atibalentja N."/>
            <person name="Keating K."/>
            <person name="Fields C.J."/>
        </authorList>
    </citation>
    <scope>NUCLEOTIDE SEQUENCE</scope>
    <source>
        <strain evidence="9">Niue_2</strain>
        <tissue evidence="9">Leaf</tissue>
    </source>
</reference>
<dbReference type="PROSITE" id="PS51754">
    <property type="entry name" value="OVATE"/>
    <property type="match status" value="1"/>
</dbReference>
<evidence type="ECO:0000256" key="2">
    <source>
        <dbReference type="ARBA" id="ARBA00022491"/>
    </source>
</evidence>
<comment type="caution">
    <text evidence="9">The sequence shown here is derived from an EMBL/GenBank/DDBJ whole genome shotgun (WGS) entry which is preliminary data.</text>
</comment>
<dbReference type="InterPro" id="IPR006458">
    <property type="entry name" value="Ovate_C"/>
</dbReference>
<evidence type="ECO:0000256" key="6">
    <source>
        <dbReference type="RuleBase" id="RU367028"/>
    </source>
</evidence>
<evidence type="ECO:0000256" key="3">
    <source>
        <dbReference type="ARBA" id="ARBA00023015"/>
    </source>
</evidence>
<name>A0A843UMB5_COLES</name>
<dbReference type="Pfam" id="PF04844">
    <property type="entry name" value="Ovate"/>
    <property type="match status" value="1"/>
</dbReference>
<dbReference type="GO" id="GO:0005634">
    <property type="term" value="C:nucleus"/>
    <property type="evidence" value="ECO:0007669"/>
    <property type="project" value="UniProtKB-SubCell"/>
</dbReference>
<comment type="subcellular location">
    <subcellularLocation>
        <location evidence="1 6">Nucleus</location>
    </subcellularLocation>
</comment>
<evidence type="ECO:0000256" key="1">
    <source>
        <dbReference type="ARBA" id="ARBA00004123"/>
    </source>
</evidence>
<keyword evidence="10" id="KW-1185">Reference proteome</keyword>
<dbReference type="Proteomes" id="UP000652761">
    <property type="component" value="Unassembled WGS sequence"/>
</dbReference>
<organism evidence="9 10">
    <name type="scientific">Colocasia esculenta</name>
    <name type="common">Wild taro</name>
    <name type="synonym">Arum esculentum</name>
    <dbReference type="NCBI Taxonomy" id="4460"/>
    <lineage>
        <taxon>Eukaryota</taxon>
        <taxon>Viridiplantae</taxon>
        <taxon>Streptophyta</taxon>
        <taxon>Embryophyta</taxon>
        <taxon>Tracheophyta</taxon>
        <taxon>Spermatophyta</taxon>
        <taxon>Magnoliopsida</taxon>
        <taxon>Liliopsida</taxon>
        <taxon>Araceae</taxon>
        <taxon>Aroideae</taxon>
        <taxon>Colocasieae</taxon>
        <taxon>Colocasia</taxon>
    </lineage>
</organism>
<evidence type="ECO:0000256" key="7">
    <source>
        <dbReference type="SAM" id="MobiDB-lite"/>
    </source>
</evidence>
<feature type="compositionally biased region" description="Polar residues" evidence="7">
    <location>
        <begin position="149"/>
        <end position="160"/>
    </location>
</feature>
<dbReference type="PANTHER" id="PTHR33057">
    <property type="entry name" value="TRANSCRIPTION REPRESSOR OFP7-RELATED"/>
    <property type="match status" value="1"/>
</dbReference>
<keyword evidence="5 6" id="KW-0539">Nucleus</keyword>
<gene>
    <name evidence="9" type="ORF">Taro_015504</name>
</gene>
<feature type="region of interest" description="Disordered" evidence="7">
    <location>
        <begin position="222"/>
        <end position="244"/>
    </location>
</feature>
<evidence type="ECO:0000259" key="8">
    <source>
        <dbReference type="PROSITE" id="PS51754"/>
    </source>
</evidence>
<comment type="function">
    <text evidence="6">Transcriptional repressor that regulates multiple aspects of plant growth and development.</text>
</comment>
<dbReference type="AlphaFoldDB" id="A0A843UMB5"/>